<name>A0A699Q782_TANCI</name>
<protein>
    <submittedName>
        <fullName evidence="1">Uncharacterized protein</fullName>
    </submittedName>
</protein>
<proteinExistence type="predicted"/>
<gene>
    <name evidence="1" type="ORF">Tci_829916</name>
</gene>
<comment type="caution">
    <text evidence="1">The sequence shown here is derived from an EMBL/GenBank/DDBJ whole genome shotgun (WGS) entry which is preliminary data.</text>
</comment>
<dbReference type="EMBL" id="BKCJ010975623">
    <property type="protein sequence ID" value="GFC57946.1"/>
    <property type="molecule type" value="Genomic_DNA"/>
</dbReference>
<organism evidence="1">
    <name type="scientific">Tanacetum cinerariifolium</name>
    <name type="common">Dalmatian daisy</name>
    <name type="synonym">Chrysanthemum cinerariifolium</name>
    <dbReference type="NCBI Taxonomy" id="118510"/>
    <lineage>
        <taxon>Eukaryota</taxon>
        <taxon>Viridiplantae</taxon>
        <taxon>Streptophyta</taxon>
        <taxon>Embryophyta</taxon>
        <taxon>Tracheophyta</taxon>
        <taxon>Spermatophyta</taxon>
        <taxon>Magnoliopsida</taxon>
        <taxon>eudicotyledons</taxon>
        <taxon>Gunneridae</taxon>
        <taxon>Pentapetalae</taxon>
        <taxon>asterids</taxon>
        <taxon>campanulids</taxon>
        <taxon>Asterales</taxon>
        <taxon>Asteraceae</taxon>
        <taxon>Asteroideae</taxon>
        <taxon>Anthemideae</taxon>
        <taxon>Anthemidinae</taxon>
        <taxon>Tanacetum</taxon>
    </lineage>
</organism>
<evidence type="ECO:0000313" key="1">
    <source>
        <dbReference type="EMBL" id="GFC57946.1"/>
    </source>
</evidence>
<feature type="non-terminal residue" evidence="1">
    <location>
        <position position="1"/>
    </location>
</feature>
<accession>A0A699Q782</accession>
<dbReference type="AlphaFoldDB" id="A0A699Q782"/>
<reference evidence="1" key="1">
    <citation type="journal article" date="2019" name="Sci. Rep.">
        <title>Draft genome of Tanacetum cinerariifolium, the natural source of mosquito coil.</title>
        <authorList>
            <person name="Yamashiro T."/>
            <person name="Shiraishi A."/>
            <person name="Satake H."/>
            <person name="Nakayama K."/>
        </authorList>
    </citation>
    <scope>NUCLEOTIDE SEQUENCE</scope>
</reference>
<sequence length="273" mass="29221">LAYNIASHLRSNGVNGLGPCVMFNGVEGFIPQANSKSVISGLVSKGIANGVMGNGGSVPVTEVVGNGVMVSENLGNGVNESVQEVLDNGAMVNDVGRPASQVMNNVNGLVSQVDVVAGGVMGNGFVREVANGLMENGISGVSVAGARVMNNGDAGVQSFSLGRAVAGSAPRVNRDRLLRNFNQEIRKDIARLMEYRSIANGLRIVVHRRCQRIDRLEALGNFREAVDTIRFWERKQLEDVEKGTRALLMMRETEAKICEKARFILNLKGVVLD</sequence>